<feature type="region of interest" description="Disordered" evidence="2">
    <location>
        <begin position="198"/>
        <end position="233"/>
    </location>
</feature>
<name>A0AAU6RIU7_9STAP</name>
<feature type="compositionally biased region" description="Basic and acidic residues" evidence="2">
    <location>
        <begin position="198"/>
        <end position="220"/>
    </location>
</feature>
<reference evidence="3" key="1">
    <citation type="submission" date="2023-04" db="EMBL/GenBank/DDBJ databases">
        <title>Macrococci isolated from food, foodproducing animals, and human clinical materials.</title>
        <authorList>
            <person name="Maslanova I."/>
            <person name="Svec P."/>
            <person name="Sedlacek I."/>
            <person name="Novakova D."/>
            <person name="Keller J.E."/>
            <person name="Schwendener S."/>
            <person name="Finstrlova A."/>
            <person name="Botka T."/>
            <person name="Kovarovic V."/>
            <person name="Petras P."/>
            <person name="Perreten V."/>
            <person name="Pantucek R."/>
        </authorList>
    </citation>
    <scope>NUCLEOTIDE SEQUENCE</scope>
    <source>
        <strain evidence="3">NRL/St 13/116</strain>
        <plasmid evidence="3">pMP13116_2</plasmid>
    </source>
</reference>
<organism evidence="3">
    <name type="scientific">Macrococcus psychrotolerans</name>
    <dbReference type="NCBI Taxonomy" id="3039389"/>
    <lineage>
        <taxon>Bacteria</taxon>
        <taxon>Bacillati</taxon>
        <taxon>Bacillota</taxon>
        <taxon>Bacilli</taxon>
        <taxon>Bacillales</taxon>
        <taxon>Staphylococcaceae</taxon>
        <taxon>Macrococcus</taxon>
    </lineage>
</organism>
<protein>
    <recommendedName>
        <fullName evidence="4">DUF536 domain-containing protein</fullName>
    </recommendedName>
</protein>
<feature type="coiled-coil region" evidence="1">
    <location>
        <begin position="107"/>
        <end position="193"/>
    </location>
</feature>
<proteinExistence type="predicted"/>
<keyword evidence="1" id="KW-0175">Coiled coil</keyword>
<dbReference type="AlphaFoldDB" id="A0AAU6RIU7"/>
<evidence type="ECO:0000256" key="2">
    <source>
        <dbReference type="SAM" id="MobiDB-lite"/>
    </source>
</evidence>
<gene>
    <name evidence="3" type="ORF">QA540_10965</name>
</gene>
<dbReference type="EMBL" id="CP124587">
    <property type="protein sequence ID" value="WZE69921.1"/>
    <property type="molecule type" value="Genomic_DNA"/>
</dbReference>
<geneLocation type="plasmid" evidence="3">
    <name>pMP13116_2</name>
</geneLocation>
<sequence>MIQLISVSEIASSSNLSKQSIFNNLKALDIEVVKHKNKAYISNDKDLQRLLKRLEDNNKGMLTKILESDNQDINKHVVKLINSHEPNINVPLTDTINKVVKQDVNQIDEINKQLYELIKENDRLIEDNKTLNNKVISLNAEINSLTNQSEVIQLLKSQIEDLKEDKNNLTRLLDQQQRLSIDSNNRIKHLENKLVESEDIKESHSDVTNHVHAEREDRSNKQSQSFLSRLFKR</sequence>
<evidence type="ECO:0008006" key="4">
    <source>
        <dbReference type="Google" id="ProtNLM"/>
    </source>
</evidence>
<keyword evidence="3" id="KW-0614">Plasmid</keyword>
<dbReference type="RefSeq" id="WP_420496632.1">
    <property type="nucleotide sequence ID" value="NZ_CP124587.1"/>
</dbReference>
<accession>A0AAU6RIU7</accession>
<evidence type="ECO:0000256" key="1">
    <source>
        <dbReference type="SAM" id="Coils"/>
    </source>
</evidence>
<evidence type="ECO:0000313" key="3">
    <source>
        <dbReference type="EMBL" id="WZE69921.1"/>
    </source>
</evidence>